<dbReference type="PANTHER" id="PTHR46370">
    <property type="entry name" value="GPALPP MOTIFS-CONTAINING PROTEIN 1"/>
    <property type="match status" value="1"/>
</dbReference>
<feature type="compositionally biased region" description="Basic and acidic residues" evidence="1">
    <location>
        <begin position="17"/>
        <end position="26"/>
    </location>
</feature>
<evidence type="ECO:0000313" key="3">
    <source>
        <dbReference type="EMBL" id="SLM40116.1"/>
    </source>
</evidence>
<feature type="domain" description="DUF3752" evidence="2">
    <location>
        <begin position="125"/>
        <end position="274"/>
    </location>
</feature>
<sequence length="280" mass="31195">MSNVGPELPPHLLAKRKREEEIEDQSRINVDTRSASRSSSSDAGEKRRRIVGPAPPPAPLNERPDSPAEQGSESSSEDEIGPALPPAPGQYDAEIDAQRQQAIADENTAREAAKKPQREEWMLVPPKQDDWSARVDPTKLKNRKFNTGKGSKAPSQKGGGDNTLWTETLEQKMQRLEDEVMGVKKPAQLGPEDKKAGRSEAEAKETQRRIREYNEKNRNTSLYSEHKETVPKEKEDDPSKRAFDKEKDIGGGMKIGHAQKKEMLNRAADFGSRFAGGNYL</sequence>
<feature type="region of interest" description="Disordered" evidence="1">
    <location>
        <begin position="181"/>
        <end position="255"/>
    </location>
</feature>
<evidence type="ECO:0000313" key="4">
    <source>
        <dbReference type="Proteomes" id="UP000192927"/>
    </source>
</evidence>
<evidence type="ECO:0000259" key="2">
    <source>
        <dbReference type="Pfam" id="PF12572"/>
    </source>
</evidence>
<name>A0A1W5DAI0_9LECA</name>
<feature type="region of interest" description="Disordered" evidence="1">
    <location>
        <begin position="1"/>
        <end position="164"/>
    </location>
</feature>
<accession>A0A1W5DAI0</accession>
<protein>
    <recommendedName>
        <fullName evidence="2">DUF3752 domain-containing protein</fullName>
    </recommendedName>
</protein>
<evidence type="ECO:0000256" key="1">
    <source>
        <dbReference type="SAM" id="MobiDB-lite"/>
    </source>
</evidence>
<organism evidence="3 4">
    <name type="scientific">Lasallia pustulata</name>
    <dbReference type="NCBI Taxonomy" id="136370"/>
    <lineage>
        <taxon>Eukaryota</taxon>
        <taxon>Fungi</taxon>
        <taxon>Dikarya</taxon>
        <taxon>Ascomycota</taxon>
        <taxon>Pezizomycotina</taxon>
        <taxon>Lecanoromycetes</taxon>
        <taxon>OSLEUM clade</taxon>
        <taxon>Umbilicariomycetidae</taxon>
        <taxon>Umbilicariales</taxon>
        <taxon>Umbilicariaceae</taxon>
        <taxon>Lasallia</taxon>
    </lineage>
</organism>
<dbReference type="Proteomes" id="UP000192927">
    <property type="component" value="Unassembled WGS sequence"/>
</dbReference>
<reference evidence="4" key="1">
    <citation type="submission" date="2017-03" db="EMBL/GenBank/DDBJ databases">
        <authorList>
            <person name="Sharma R."/>
            <person name="Thines M."/>
        </authorList>
    </citation>
    <scope>NUCLEOTIDE SEQUENCE [LARGE SCALE GENOMIC DNA]</scope>
</reference>
<dbReference type="InterPro" id="IPR046331">
    <property type="entry name" value="GPAM1-like"/>
</dbReference>
<dbReference type="InterPro" id="IPR022226">
    <property type="entry name" value="DUF3752"/>
</dbReference>
<proteinExistence type="predicted"/>
<dbReference type="AlphaFoldDB" id="A0A1W5DAI0"/>
<dbReference type="EMBL" id="FWEW01003623">
    <property type="protein sequence ID" value="SLM40116.1"/>
    <property type="molecule type" value="Genomic_DNA"/>
</dbReference>
<dbReference type="Pfam" id="PF12572">
    <property type="entry name" value="DUF3752"/>
    <property type="match status" value="1"/>
</dbReference>
<feature type="compositionally biased region" description="Basic and acidic residues" evidence="1">
    <location>
        <begin position="191"/>
        <end position="249"/>
    </location>
</feature>
<keyword evidence="4" id="KW-1185">Reference proteome</keyword>
<feature type="compositionally biased region" description="Basic and acidic residues" evidence="1">
    <location>
        <begin position="107"/>
        <end position="139"/>
    </location>
</feature>
<dbReference type="PANTHER" id="PTHR46370:SF1">
    <property type="entry name" value="GPALPP MOTIFS-CONTAINING PROTEIN 1"/>
    <property type="match status" value="1"/>
</dbReference>